<dbReference type="RefSeq" id="WP_171186779.1">
    <property type="nucleotide sequence ID" value="NZ_WTPX01000061.1"/>
</dbReference>
<feature type="transmembrane region" description="Helical" evidence="1">
    <location>
        <begin position="51"/>
        <end position="76"/>
    </location>
</feature>
<keyword evidence="1" id="KW-0812">Transmembrane</keyword>
<keyword evidence="1" id="KW-1133">Transmembrane helix</keyword>
<dbReference type="EMBL" id="WTPX01000061">
    <property type="protein sequence ID" value="NNJ26100.1"/>
    <property type="molecule type" value="Genomic_DNA"/>
</dbReference>
<name>A0ABX1VDY0_9PLAN</name>
<keyword evidence="3" id="KW-1185">Reference proteome</keyword>
<evidence type="ECO:0008006" key="4">
    <source>
        <dbReference type="Google" id="ProtNLM"/>
    </source>
</evidence>
<protein>
    <recommendedName>
        <fullName evidence="4">ABC transporter permease</fullName>
    </recommendedName>
</protein>
<sequence>MKSLPPVWNRPLIARRTLAFGAQYACFAAALGLFVLAVRKLSTLGLSEGDLVVGLLTAVSCMLLMILIGLILPLAAGAVGVPEREPRAGSTARDLLS</sequence>
<proteinExistence type="predicted"/>
<evidence type="ECO:0000313" key="3">
    <source>
        <dbReference type="Proteomes" id="UP000609651"/>
    </source>
</evidence>
<gene>
    <name evidence="2" type="ORF">LzC2_21800</name>
</gene>
<feature type="transmembrane region" description="Helical" evidence="1">
    <location>
        <begin position="20"/>
        <end position="39"/>
    </location>
</feature>
<dbReference type="Proteomes" id="UP000609651">
    <property type="component" value="Unassembled WGS sequence"/>
</dbReference>
<keyword evidence="1" id="KW-0472">Membrane</keyword>
<organism evidence="2 3">
    <name type="scientific">Alienimonas chondri</name>
    <dbReference type="NCBI Taxonomy" id="2681879"/>
    <lineage>
        <taxon>Bacteria</taxon>
        <taxon>Pseudomonadati</taxon>
        <taxon>Planctomycetota</taxon>
        <taxon>Planctomycetia</taxon>
        <taxon>Planctomycetales</taxon>
        <taxon>Planctomycetaceae</taxon>
        <taxon>Alienimonas</taxon>
    </lineage>
</organism>
<reference evidence="2 3" key="1">
    <citation type="journal article" date="2020" name="Syst. Appl. Microbiol.">
        <title>Alienimonas chondri sp. nov., a novel planctomycete isolated from the biofilm of the red alga Chondrus crispus.</title>
        <authorList>
            <person name="Vitorino I."/>
            <person name="Albuquerque L."/>
            <person name="Wiegand S."/>
            <person name="Kallscheuer N."/>
            <person name="da Costa M.S."/>
            <person name="Lobo-da-Cunha A."/>
            <person name="Jogler C."/>
            <person name="Lage O.M."/>
        </authorList>
    </citation>
    <scope>NUCLEOTIDE SEQUENCE [LARGE SCALE GENOMIC DNA]</scope>
    <source>
        <strain evidence="2 3">LzC2</strain>
    </source>
</reference>
<evidence type="ECO:0000313" key="2">
    <source>
        <dbReference type="EMBL" id="NNJ26100.1"/>
    </source>
</evidence>
<evidence type="ECO:0000256" key="1">
    <source>
        <dbReference type="SAM" id="Phobius"/>
    </source>
</evidence>
<comment type="caution">
    <text evidence="2">The sequence shown here is derived from an EMBL/GenBank/DDBJ whole genome shotgun (WGS) entry which is preliminary data.</text>
</comment>
<accession>A0ABX1VDY0</accession>